<evidence type="ECO:0000256" key="2">
    <source>
        <dbReference type="ARBA" id="ARBA00004236"/>
    </source>
</evidence>
<dbReference type="GO" id="GO:0005886">
    <property type="term" value="C:plasma membrane"/>
    <property type="evidence" value="ECO:0007669"/>
    <property type="project" value="UniProtKB-SubCell"/>
</dbReference>
<dbReference type="PANTHER" id="PTHR48053:SF71">
    <property type="entry name" value="LEUCINE RICH REPEAT FAMILY PROTEIN, EXPRESSED"/>
    <property type="match status" value="1"/>
</dbReference>
<dbReference type="Pfam" id="PF00560">
    <property type="entry name" value="LRR_1"/>
    <property type="match status" value="2"/>
</dbReference>
<feature type="region of interest" description="Disordered" evidence="7">
    <location>
        <begin position="490"/>
        <end position="511"/>
    </location>
</feature>
<proteinExistence type="predicted"/>
<protein>
    <submittedName>
        <fullName evidence="8">Hypothetical leucine rich repeat protein</fullName>
    </submittedName>
</protein>
<dbReference type="OrthoDB" id="676979at2759"/>
<reference evidence="8 9" key="1">
    <citation type="journal article" date="2010" name="Nature">
        <title>The Ectocarpus genome and the independent evolution of multicellularity in brown algae.</title>
        <authorList>
            <person name="Cock J.M."/>
            <person name="Sterck L."/>
            <person name="Rouze P."/>
            <person name="Scornet D."/>
            <person name="Allen A.E."/>
            <person name="Amoutzias G."/>
            <person name="Anthouard V."/>
            <person name="Artiguenave F."/>
            <person name="Aury J.M."/>
            <person name="Badger J.H."/>
            <person name="Beszteri B."/>
            <person name="Billiau K."/>
            <person name="Bonnet E."/>
            <person name="Bothwell J.H."/>
            <person name="Bowler C."/>
            <person name="Boyen C."/>
            <person name="Brownlee C."/>
            <person name="Carrano C.J."/>
            <person name="Charrier B."/>
            <person name="Cho G.Y."/>
            <person name="Coelho S.M."/>
            <person name="Collen J."/>
            <person name="Corre E."/>
            <person name="Da Silva C."/>
            <person name="Delage L."/>
            <person name="Delaroque N."/>
            <person name="Dittami S.M."/>
            <person name="Doulbeau S."/>
            <person name="Elias M."/>
            <person name="Farnham G."/>
            <person name="Gachon C.M."/>
            <person name="Gschloessl B."/>
            <person name="Heesch S."/>
            <person name="Jabbari K."/>
            <person name="Jubin C."/>
            <person name="Kawai H."/>
            <person name="Kimura K."/>
            <person name="Kloareg B."/>
            <person name="Kupper F.C."/>
            <person name="Lang D."/>
            <person name="Le Bail A."/>
            <person name="Leblanc C."/>
            <person name="Lerouge P."/>
            <person name="Lohr M."/>
            <person name="Lopez P.J."/>
            <person name="Martens C."/>
            <person name="Maumus F."/>
            <person name="Michel G."/>
            <person name="Miranda-Saavedra D."/>
            <person name="Morales J."/>
            <person name="Moreau H."/>
            <person name="Motomura T."/>
            <person name="Nagasato C."/>
            <person name="Napoli C.A."/>
            <person name="Nelson D.R."/>
            <person name="Nyvall-Collen P."/>
            <person name="Peters A.F."/>
            <person name="Pommier C."/>
            <person name="Potin P."/>
            <person name="Poulain J."/>
            <person name="Quesneville H."/>
            <person name="Read B."/>
            <person name="Rensing S.A."/>
            <person name="Ritter A."/>
            <person name="Rousvoal S."/>
            <person name="Samanta M."/>
            <person name="Samson G."/>
            <person name="Schroeder D.C."/>
            <person name="Segurens B."/>
            <person name="Strittmatter M."/>
            <person name="Tonon T."/>
            <person name="Tregear J.W."/>
            <person name="Valentin K."/>
            <person name="von Dassow P."/>
            <person name="Yamagishi T."/>
            <person name="Van de Peer Y."/>
            <person name="Wincker P."/>
        </authorList>
    </citation>
    <scope>NUCLEOTIDE SEQUENCE [LARGE SCALE GENOMIC DNA]</scope>
    <source>
        <strain evidence="9">Ec32 / CCAP1310/4</strain>
    </source>
</reference>
<keyword evidence="6" id="KW-0677">Repeat</keyword>
<evidence type="ECO:0000256" key="7">
    <source>
        <dbReference type="SAM" id="MobiDB-lite"/>
    </source>
</evidence>
<dbReference type="FunFam" id="3.80.10.10:FF:000041">
    <property type="entry name" value="LRR receptor-like serine/threonine-protein kinase ERECTA"/>
    <property type="match status" value="1"/>
</dbReference>
<evidence type="ECO:0000313" key="9">
    <source>
        <dbReference type="Proteomes" id="UP000002630"/>
    </source>
</evidence>
<dbReference type="Pfam" id="PF13516">
    <property type="entry name" value="LRR_6"/>
    <property type="match status" value="1"/>
</dbReference>
<comment type="subcellular location">
    <subcellularLocation>
        <location evidence="2">Cell membrane</location>
    </subcellularLocation>
    <subcellularLocation>
        <location evidence="1">Membrane</location>
        <topology evidence="1">Single-pass membrane protein</topology>
    </subcellularLocation>
</comment>
<dbReference type="InterPro" id="IPR001611">
    <property type="entry name" value="Leu-rich_rpt"/>
</dbReference>
<name>D7FK10_ECTSI</name>
<dbReference type="InterPro" id="IPR032675">
    <property type="entry name" value="LRR_dom_sf"/>
</dbReference>
<evidence type="ECO:0000256" key="4">
    <source>
        <dbReference type="ARBA" id="ARBA00022614"/>
    </source>
</evidence>
<evidence type="ECO:0000256" key="5">
    <source>
        <dbReference type="ARBA" id="ARBA00022729"/>
    </source>
</evidence>
<evidence type="ECO:0000256" key="1">
    <source>
        <dbReference type="ARBA" id="ARBA00004167"/>
    </source>
</evidence>
<organism evidence="8 9">
    <name type="scientific">Ectocarpus siliculosus</name>
    <name type="common">Brown alga</name>
    <name type="synonym">Conferva siliculosa</name>
    <dbReference type="NCBI Taxonomy" id="2880"/>
    <lineage>
        <taxon>Eukaryota</taxon>
        <taxon>Sar</taxon>
        <taxon>Stramenopiles</taxon>
        <taxon>Ochrophyta</taxon>
        <taxon>PX clade</taxon>
        <taxon>Phaeophyceae</taxon>
        <taxon>Ectocarpales</taxon>
        <taxon>Ectocarpaceae</taxon>
        <taxon>Ectocarpus</taxon>
    </lineage>
</organism>
<evidence type="ECO:0000313" key="8">
    <source>
        <dbReference type="EMBL" id="CBJ49099.1"/>
    </source>
</evidence>
<dbReference type="Proteomes" id="UP000002630">
    <property type="component" value="Linkage Group LG13"/>
</dbReference>
<accession>D7FK10</accession>
<dbReference type="InterPro" id="IPR051716">
    <property type="entry name" value="Plant_RL_S/T_kinase"/>
</dbReference>
<evidence type="ECO:0000256" key="6">
    <source>
        <dbReference type="ARBA" id="ARBA00022737"/>
    </source>
</evidence>
<dbReference type="Gene3D" id="3.80.10.10">
    <property type="entry name" value="Ribonuclease Inhibitor"/>
    <property type="match status" value="2"/>
</dbReference>
<keyword evidence="5" id="KW-0732">Signal</keyword>
<dbReference type="Pfam" id="PF13855">
    <property type="entry name" value="LRR_8"/>
    <property type="match status" value="1"/>
</dbReference>
<dbReference type="EMBL" id="FN647992">
    <property type="protein sequence ID" value="CBJ49099.1"/>
    <property type="molecule type" value="Genomic_DNA"/>
</dbReference>
<keyword evidence="3" id="KW-1003">Cell membrane</keyword>
<sequence>MLRLLYLAFLYKKNGGQCDVFCRAETAAVGTPRRKWEVPELKARLTRDTVSSSLALSSIAADIDVVTDWFFYFSDEVQNDASFEGLKEASLFFTLFGTLTWVLLATDCPGWLRNGACPDTTGRAGRYFSWPLLNVVLEDLPQLAITGMTTGFTTVAGAMNIAASVFSFLAKAAEALASLEEDDLPRMFHMAATAKGRVESVIELKNALLGKKQEAEVLAPLISSANADEPESMRMAWEVARDHHWWADQLQLSKIEFISEESDHSFPFLEGRIPKGLGAAKELVTLCIQRQNLSGSIPLELGELANLETLNLSRNNLTGGIPNELIQLARLQTLMLNNNSLNGPIPARLGEMPSLVGLHLQQNKLSGPVPSASVVPASLKLLDLWNNELTGPIPDTLGTRTNLERLILSSNRIDGALPATLANLTNLTKLFIRKSRLTGSIPPQLSRLVKLKELSFFNNELSGPIPVEALSKLTNLTELDISDNRFEEPDCTRSQESLERHLPHASVKIER</sequence>
<keyword evidence="9" id="KW-1185">Reference proteome</keyword>
<dbReference type="InParanoid" id="D7FK10"/>
<keyword evidence="4" id="KW-0433">Leucine-rich repeat</keyword>
<dbReference type="SUPFAM" id="SSF52058">
    <property type="entry name" value="L domain-like"/>
    <property type="match status" value="1"/>
</dbReference>
<evidence type="ECO:0000256" key="3">
    <source>
        <dbReference type="ARBA" id="ARBA00022475"/>
    </source>
</evidence>
<keyword evidence="3" id="KW-0472">Membrane</keyword>
<dbReference type="PROSITE" id="PS51450">
    <property type="entry name" value="LRR"/>
    <property type="match status" value="1"/>
</dbReference>
<gene>
    <name evidence="8" type="ORF">Esi_0139_0048</name>
</gene>
<dbReference type="PANTHER" id="PTHR48053">
    <property type="entry name" value="LEUCINE RICH REPEAT FAMILY PROTEIN, EXPRESSED"/>
    <property type="match status" value="1"/>
</dbReference>
<dbReference type="AlphaFoldDB" id="D7FK10"/>
<dbReference type="FunFam" id="3.80.10.10:FF:000383">
    <property type="entry name" value="Leucine-rich repeat receptor protein kinase EMS1"/>
    <property type="match status" value="1"/>
</dbReference>
<dbReference type="EMBL" id="FN649738">
    <property type="protein sequence ID" value="CBJ49099.1"/>
    <property type="molecule type" value="Genomic_DNA"/>
</dbReference>